<evidence type="ECO:0000256" key="1">
    <source>
        <dbReference type="SAM" id="MobiDB-lite"/>
    </source>
</evidence>
<sequence>PPPPPPPLTQVDPTEFQEPSESKSSKAGLTSKDLMGDVSMDGSVSPDTAKGGLVSWYRNRAQQKEEDQQRKMEKWQEVMQKQQEEAAKQEAA</sequence>
<dbReference type="EMBL" id="BRYB01003714">
    <property type="protein sequence ID" value="GMI19367.1"/>
    <property type="molecule type" value="Genomic_DNA"/>
</dbReference>
<proteinExistence type="predicted"/>
<comment type="caution">
    <text evidence="2">The sequence shown here is derived from an EMBL/GenBank/DDBJ whole genome shotgun (WGS) entry which is preliminary data.</text>
</comment>
<keyword evidence="3" id="KW-1185">Reference proteome</keyword>
<feature type="non-terminal residue" evidence="2">
    <location>
        <position position="1"/>
    </location>
</feature>
<protein>
    <submittedName>
        <fullName evidence="2">Uncharacterized protein</fullName>
    </submittedName>
</protein>
<reference evidence="2 3" key="1">
    <citation type="journal article" date="2023" name="Commun. Biol.">
        <title>Genome analysis of Parmales, the sister group of diatoms, reveals the evolutionary specialization of diatoms from phago-mixotrophs to photoautotrophs.</title>
        <authorList>
            <person name="Ban H."/>
            <person name="Sato S."/>
            <person name="Yoshikawa S."/>
            <person name="Yamada K."/>
            <person name="Nakamura Y."/>
            <person name="Ichinomiya M."/>
            <person name="Sato N."/>
            <person name="Blanc-Mathieu R."/>
            <person name="Endo H."/>
            <person name="Kuwata A."/>
            <person name="Ogata H."/>
        </authorList>
    </citation>
    <scope>NUCLEOTIDE SEQUENCE [LARGE SCALE GENOMIC DNA]</scope>
</reference>
<gene>
    <name evidence="2" type="ORF">TeGR_g8967</name>
</gene>
<name>A0ABQ6M4P7_9STRA</name>
<organism evidence="2 3">
    <name type="scientific">Tetraparma gracilis</name>
    <dbReference type="NCBI Taxonomy" id="2962635"/>
    <lineage>
        <taxon>Eukaryota</taxon>
        <taxon>Sar</taxon>
        <taxon>Stramenopiles</taxon>
        <taxon>Ochrophyta</taxon>
        <taxon>Bolidophyceae</taxon>
        <taxon>Parmales</taxon>
        <taxon>Triparmaceae</taxon>
        <taxon>Tetraparma</taxon>
    </lineage>
</organism>
<dbReference type="Proteomes" id="UP001165060">
    <property type="component" value="Unassembled WGS sequence"/>
</dbReference>
<feature type="region of interest" description="Disordered" evidence="1">
    <location>
        <begin position="1"/>
        <end position="92"/>
    </location>
</feature>
<accession>A0ABQ6M4P7</accession>
<evidence type="ECO:0000313" key="3">
    <source>
        <dbReference type="Proteomes" id="UP001165060"/>
    </source>
</evidence>
<feature type="compositionally biased region" description="Basic and acidic residues" evidence="1">
    <location>
        <begin position="62"/>
        <end position="92"/>
    </location>
</feature>
<evidence type="ECO:0000313" key="2">
    <source>
        <dbReference type="EMBL" id="GMI19367.1"/>
    </source>
</evidence>